<evidence type="ECO:0000313" key="1">
    <source>
        <dbReference type="EMBL" id="KAJ2975740.1"/>
    </source>
</evidence>
<dbReference type="Proteomes" id="UP001143910">
    <property type="component" value="Unassembled WGS sequence"/>
</dbReference>
<reference evidence="1" key="1">
    <citation type="submission" date="2022-08" db="EMBL/GenBank/DDBJ databases">
        <title>Genome Sequence of Lecanicillium fungicola.</title>
        <authorList>
            <person name="Buettner E."/>
        </authorList>
    </citation>
    <scope>NUCLEOTIDE SEQUENCE</scope>
    <source>
        <strain evidence="1">Babe33</strain>
    </source>
</reference>
<comment type="caution">
    <text evidence="1">The sequence shown here is derived from an EMBL/GenBank/DDBJ whole genome shotgun (WGS) entry which is preliminary data.</text>
</comment>
<protein>
    <submittedName>
        <fullName evidence="1">Uncharacterized protein</fullName>
    </submittedName>
</protein>
<accession>A0ACC1N8W6</accession>
<gene>
    <name evidence="1" type="ORF">NQ176_g5357</name>
</gene>
<keyword evidence="2" id="KW-1185">Reference proteome</keyword>
<dbReference type="EMBL" id="JANJQO010000669">
    <property type="protein sequence ID" value="KAJ2975740.1"/>
    <property type="molecule type" value="Genomic_DNA"/>
</dbReference>
<proteinExistence type="predicted"/>
<name>A0ACC1N8W6_9HYPO</name>
<organism evidence="1 2">
    <name type="scientific">Zarea fungicola</name>
    <dbReference type="NCBI Taxonomy" id="93591"/>
    <lineage>
        <taxon>Eukaryota</taxon>
        <taxon>Fungi</taxon>
        <taxon>Dikarya</taxon>
        <taxon>Ascomycota</taxon>
        <taxon>Pezizomycotina</taxon>
        <taxon>Sordariomycetes</taxon>
        <taxon>Hypocreomycetidae</taxon>
        <taxon>Hypocreales</taxon>
        <taxon>Cordycipitaceae</taxon>
        <taxon>Zarea</taxon>
    </lineage>
</organism>
<sequence length="154" mass="17375">MPSRTKKDVPAEDATMQDAPLTAQVEDVPDQEMPENDAAEEEEEEEEEETEVQRVKILPGSTDTAASFEFIEEGHTMGNALRYIIMKNPDVEFCAYTMPHPSEARMNIRIQTYEGTAIDALKKGLSDLQEVCDVVADEFSTKRQQFNDENGIDR</sequence>
<evidence type="ECO:0000313" key="2">
    <source>
        <dbReference type="Proteomes" id="UP001143910"/>
    </source>
</evidence>